<dbReference type="PANTHER" id="PTHR12425">
    <property type="entry name" value="SYNEMBRYN"/>
    <property type="match status" value="1"/>
</dbReference>
<dbReference type="InterPro" id="IPR011989">
    <property type="entry name" value="ARM-like"/>
</dbReference>
<evidence type="ECO:0000256" key="2">
    <source>
        <dbReference type="ARBA" id="ARBA00022658"/>
    </source>
</evidence>
<evidence type="ECO:0008006" key="6">
    <source>
        <dbReference type="Google" id="ProtNLM"/>
    </source>
</evidence>
<dbReference type="EMBL" id="DF933829">
    <property type="protein sequence ID" value="GAM38388.1"/>
    <property type="molecule type" value="Genomic_DNA"/>
</dbReference>
<evidence type="ECO:0000256" key="3">
    <source>
        <dbReference type="ARBA" id="ARBA00023186"/>
    </source>
</evidence>
<dbReference type="SUPFAM" id="SSF48371">
    <property type="entry name" value="ARM repeat"/>
    <property type="match status" value="1"/>
</dbReference>
<proteinExistence type="inferred from homology"/>
<evidence type="ECO:0000313" key="4">
    <source>
        <dbReference type="EMBL" id="GAM38388.1"/>
    </source>
</evidence>
<organism evidence="4 5">
    <name type="scientific">Talaromyces pinophilus</name>
    <name type="common">Penicillium pinophilum</name>
    <dbReference type="NCBI Taxonomy" id="128442"/>
    <lineage>
        <taxon>Eukaryota</taxon>
        <taxon>Fungi</taxon>
        <taxon>Dikarya</taxon>
        <taxon>Ascomycota</taxon>
        <taxon>Pezizomycotina</taxon>
        <taxon>Eurotiomycetes</taxon>
        <taxon>Eurotiomycetidae</taxon>
        <taxon>Eurotiales</taxon>
        <taxon>Trichocomaceae</taxon>
        <taxon>Talaromyces</taxon>
        <taxon>Talaromyces sect. Talaromyces</taxon>
    </lineage>
</organism>
<dbReference type="GO" id="GO:0005085">
    <property type="term" value="F:guanyl-nucleotide exchange factor activity"/>
    <property type="evidence" value="ECO:0007669"/>
    <property type="project" value="UniProtKB-KW"/>
</dbReference>
<dbReference type="PANTHER" id="PTHR12425:SF5">
    <property type="entry name" value="SYNEMBRYN"/>
    <property type="match status" value="1"/>
</dbReference>
<keyword evidence="5" id="KW-1185">Reference proteome</keyword>
<keyword evidence="2" id="KW-0344">Guanine-nucleotide releasing factor</keyword>
<evidence type="ECO:0000313" key="5">
    <source>
        <dbReference type="Proteomes" id="UP000053095"/>
    </source>
</evidence>
<name>A0A6V8HAD9_TALPI</name>
<keyword evidence="3" id="KW-0143">Chaperone</keyword>
<dbReference type="Proteomes" id="UP000053095">
    <property type="component" value="Unassembled WGS sequence"/>
</dbReference>
<comment type="similarity">
    <text evidence="1">Belongs to the synembryn family.</text>
</comment>
<dbReference type="Pfam" id="PF10165">
    <property type="entry name" value="Ric8"/>
    <property type="match status" value="1"/>
</dbReference>
<reference evidence="5" key="1">
    <citation type="journal article" date="2015" name="Genome Announc.">
        <title>Draft genome sequence of Talaromyces cellulolyticus strain Y-94, a source of lignocellulosic biomass-degrading enzymes.</title>
        <authorList>
            <person name="Fujii T."/>
            <person name="Koike H."/>
            <person name="Sawayama S."/>
            <person name="Yano S."/>
            <person name="Inoue H."/>
        </authorList>
    </citation>
    <scope>NUCLEOTIDE SEQUENCE [LARGE SCALE GENOMIC DNA]</scope>
    <source>
        <strain evidence="5">Y-94</strain>
    </source>
</reference>
<dbReference type="GO" id="GO:0005737">
    <property type="term" value="C:cytoplasm"/>
    <property type="evidence" value="ECO:0007669"/>
    <property type="project" value="TreeGrafter"/>
</dbReference>
<gene>
    <name evidence="4" type="ORF">TCE0_033r09070</name>
</gene>
<dbReference type="InterPro" id="IPR019318">
    <property type="entry name" value="Gua_nucleotide_exch_fac_Ric8"/>
</dbReference>
<dbReference type="AlphaFoldDB" id="A0A6V8HAD9"/>
<dbReference type="GO" id="GO:0007186">
    <property type="term" value="P:G protein-coupled receptor signaling pathway"/>
    <property type="evidence" value="ECO:0007669"/>
    <property type="project" value="TreeGrafter"/>
</dbReference>
<dbReference type="GO" id="GO:0001965">
    <property type="term" value="F:G-protein alpha-subunit binding"/>
    <property type="evidence" value="ECO:0007669"/>
    <property type="project" value="TreeGrafter"/>
</dbReference>
<accession>A0A6V8HAD9</accession>
<protein>
    <recommendedName>
        <fullName evidence="6">Synembryn</fullName>
    </recommendedName>
</protein>
<dbReference type="InterPro" id="IPR016024">
    <property type="entry name" value="ARM-type_fold"/>
</dbReference>
<comment type="caution">
    <text evidence="4">The sequence shown here is derived from an EMBL/GenBank/DDBJ whole genome shotgun (WGS) entry which is preliminary data.</text>
</comment>
<dbReference type="Gene3D" id="1.25.10.10">
    <property type="entry name" value="Leucine-rich Repeat Variant"/>
    <property type="match status" value="1"/>
</dbReference>
<sequence length="491" mass="54885">MMQARVLRNEGRRCDTACADGFYALDRQLILDTEKQTEVRRLVDRLDKDLSEKKLSAAEKVNMILSLRQHGINPDNADAIYCKDGITLLIKYGLDGGTADIRRAALRTIANALFLKSDMRQVFVDTGCVGKLAEKLRTENSDDEMIVARILFLTTYDTDLDFKTLITEHSLGENIHYQITRHSKQVPKSGKKTLTAIDESALTEVLKLVFNVSKLNPDLADTFTQSIPYMLKIISRIAVPPQPLDGLIGFLVNALSTLDLSDKAGKFESSPFFPKLNPNCNVDKLINVLDAAVRHYETNEMEIRIVPLIQLLITIYEQAPEGPKKYMEWLLLPEDQDRSVPIGRSDTLSSKLLMLSTTPSVHLKTAISELYFVLSGKSPENLTKNIGYGFAAGFLASRGIEIPQDASEAFATNQSNINPAFNPITGQRWDAEPQDTGPAMTQEEREREAERLFVLFERARANGFIAENPVAQAVREGRFEELPDDADSDLD</sequence>
<evidence type="ECO:0000256" key="1">
    <source>
        <dbReference type="ARBA" id="ARBA00009049"/>
    </source>
</evidence>